<dbReference type="Proteomes" id="UP001470230">
    <property type="component" value="Unassembled WGS sequence"/>
</dbReference>
<proteinExistence type="predicted"/>
<dbReference type="InterPro" id="IPR005216">
    <property type="entry name" value="Citrate_lyase_ligase"/>
</dbReference>
<name>A0ABR2JDC2_9EUKA</name>
<comment type="caution">
    <text evidence="4">The sequence shown here is derived from an EMBL/GenBank/DDBJ whole genome shotgun (WGS) entry which is preliminary data.</text>
</comment>
<accession>A0ABR2JDC2</accession>
<sequence>MSVKNDDIDEIVKEVRKVGKKITIIVLNMPEMDTKNPTELEKYIIEHKSSSEVWLASTFKQSKMPHELENLGYSIGDFVEMLTPPEQLLVSDHLVLSDKYGKNVNIRNGSRITVNQPSEYAQTIWFTGGCYIYGIGNEDAFTIESYLQNKINSETKFKTIVRNYGQLYGGGGKKYMLLPHILDVIKNYAKDGDILIIGGNFPIPKRPNFHIIESQTYFKKPYKYGEVFFEVLPHLNRNGNHLVADCVFDYLISKKLLVESPVSVANEEIIESHPVLKDEQFMTQLEEYKSKISQFKHEGRNGGICMNANPFTYGHRYLVDTASKQVDHLYIFVAEENRTFFPFKDRFQMIKDGVKDFKNVTVIPGGIFVGSIITFPEYYDREVKKEVKILPSLDLLIFSDHLCPTLNIKVRFVGTEPICQVTNQYNDQLKKILPEKGIQLVEIPRKQNGNEVVSASYVRDFIKRWQKGEYKAGDLEHFKQLVPPTTFEHIEKMYSDIFPKK</sequence>
<organism evidence="4 5">
    <name type="scientific">Tritrichomonas musculus</name>
    <dbReference type="NCBI Taxonomy" id="1915356"/>
    <lineage>
        <taxon>Eukaryota</taxon>
        <taxon>Metamonada</taxon>
        <taxon>Parabasalia</taxon>
        <taxon>Tritrichomonadida</taxon>
        <taxon>Tritrichomonadidae</taxon>
        <taxon>Tritrichomonas</taxon>
    </lineage>
</organism>
<keyword evidence="1" id="KW-0547">Nucleotide-binding</keyword>
<evidence type="ECO:0000256" key="1">
    <source>
        <dbReference type="ARBA" id="ARBA00022741"/>
    </source>
</evidence>
<keyword evidence="5" id="KW-1185">Reference proteome</keyword>
<dbReference type="PANTHER" id="PTHR40599:SF1">
    <property type="entry name" value="[CITRATE [PRO-3S]-LYASE] LIGASE"/>
    <property type="match status" value="1"/>
</dbReference>
<dbReference type="NCBIfam" id="TIGR00125">
    <property type="entry name" value="cyt_tran_rel"/>
    <property type="match status" value="1"/>
</dbReference>
<evidence type="ECO:0000313" key="4">
    <source>
        <dbReference type="EMBL" id="KAK8875945.1"/>
    </source>
</evidence>
<dbReference type="PANTHER" id="PTHR40599">
    <property type="entry name" value="[CITRATE [PRO-3S]-LYASE] LIGASE"/>
    <property type="match status" value="1"/>
</dbReference>
<dbReference type="SUPFAM" id="SSF52374">
    <property type="entry name" value="Nucleotidylyl transferase"/>
    <property type="match status" value="1"/>
</dbReference>
<reference evidence="4 5" key="1">
    <citation type="submission" date="2024-04" db="EMBL/GenBank/DDBJ databases">
        <title>Tritrichomonas musculus Genome.</title>
        <authorList>
            <person name="Alves-Ferreira E."/>
            <person name="Grigg M."/>
            <person name="Lorenzi H."/>
            <person name="Galac M."/>
        </authorList>
    </citation>
    <scope>NUCLEOTIDE SEQUENCE [LARGE SCALE GENOMIC DNA]</scope>
    <source>
        <strain evidence="4 5">EAF2021</strain>
    </source>
</reference>
<dbReference type="Gene3D" id="3.40.50.620">
    <property type="entry name" value="HUPs"/>
    <property type="match status" value="1"/>
</dbReference>
<dbReference type="SMART" id="SM00764">
    <property type="entry name" value="Citrate_ly_lig"/>
    <property type="match status" value="1"/>
</dbReference>
<evidence type="ECO:0000259" key="3">
    <source>
        <dbReference type="SMART" id="SM00764"/>
    </source>
</evidence>
<keyword evidence="2" id="KW-0067">ATP-binding</keyword>
<evidence type="ECO:0000313" key="5">
    <source>
        <dbReference type="Proteomes" id="UP001470230"/>
    </source>
</evidence>
<dbReference type="InterPro" id="IPR004821">
    <property type="entry name" value="Cyt_trans-like"/>
</dbReference>
<dbReference type="InterPro" id="IPR013166">
    <property type="entry name" value="Citrate_lyase_ligase_C"/>
</dbReference>
<evidence type="ECO:0000256" key="2">
    <source>
        <dbReference type="ARBA" id="ARBA00022840"/>
    </source>
</evidence>
<dbReference type="Pfam" id="PF08218">
    <property type="entry name" value="Citrate_ly_lig"/>
    <property type="match status" value="1"/>
</dbReference>
<dbReference type="InterPro" id="IPR014729">
    <property type="entry name" value="Rossmann-like_a/b/a_fold"/>
</dbReference>
<dbReference type="EMBL" id="JAPFFF010000012">
    <property type="protein sequence ID" value="KAK8875945.1"/>
    <property type="molecule type" value="Genomic_DNA"/>
</dbReference>
<protein>
    <recommendedName>
        <fullName evidence="3">Citrate lyase ligase C-terminal domain-containing protein</fullName>
    </recommendedName>
</protein>
<feature type="domain" description="Citrate lyase ligase C-terminal" evidence="3">
    <location>
        <begin position="301"/>
        <end position="490"/>
    </location>
</feature>
<gene>
    <name evidence="4" type="ORF">M9Y10_006123</name>
</gene>